<feature type="compositionally biased region" description="Polar residues" evidence="2">
    <location>
        <begin position="135"/>
        <end position="144"/>
    </location>
</feature>
<feature type="compositionally biased region" description="Basic residues" evidence="2">
    <location>
        <begin position="204"/>
        <end position="214"/>
    </location>
</feature>
<evidence type="ECO:0000313" key="4">
    <source>
        <dbReference type="EMBL" id="KAJ5334901.1"/>
    </source>
</evidence>
<dbReference type="SUPFAM" id="SSF57667">
    <property type="entry name" value="beta-beta-alpha zinc fingers"/>
    <property type="match status" value="1"/>
</dbReference>
<gene>
    <name evidence="4" type="ORF">N7452_007304</name>
</gene>
<dbReference type="EMBL" id="JAPZBQ010000004">
    <property type="protein sequence ID" value="KAJ5334901.1"/>
    <property type="molecule type" value="Genomic_DNA"/>
</dbReference>
<dbReference type="InterPro" id="IPR036236">
    <property type="entry name" value="Znf_C2H2_sf"/>
</dbReference>
<dbReference type="Gene3D" id="3.30.160.60">
    <property type="entry name" value="Classic Zinc Finger"/>
    <property type="match status" value="2"/>
</dbReference>
<feature type="compositionally biased region" description="Polar residues" evidence="2">
    <location>
        <begin position="179"/>
        <end position="190"/>
    </location>
</feature>
<feature type="region of interest" description="Disordered" evidence="2">
    <location>
        <begin position="172"/>
        <end position="218"/>
    </location>
</feature>
<keyword evidence="1" id="KW-0862">Zinc</keyword>
<comment type="caution">
    <text evidence="4">The sequence shown here is derived from an EMBL/GenBank/DDBJ whole genome shotgun (WGS) entry which is preliminary data.</text>
</comment>
<evidence type="ECO:0000313" key="5">
    <source>
        <dbReference type="Proteomes" id="UP001147695"/>
    </source>
</evidence>
<protein>
    <recommendedName>
        <fullName evidence="3">C2H2-type domain-containing protein</fullName>
    </recommendedName>
</protein>
<feature type="compositionally biased region" description="Polar residues" evidence="2">
    <location>
        <begin position="104"/>
        <end position="114"/>
    </location>
</feature>
<dbReference type="Proteomes" id="UP001147695">
    <property type="component" value="Unassembled WGS sequence"/>
</dbReference>
<dbReference type="AlphaFoldDB" id="A0A9W9UDU6"/>
<feature type="domain" description="C2H2-type" evidence="3">
    <location>
        <begin position="258"/>
        <end position="281"/>
    </location>
</feature>
<sequence>MSWPGYSFNIPETSYSWSENDRNWEARPTTQPQAFPMYSYPNLSVTAPFLPSASPSHNFDPRLPPTPGSFEPMLSPTPSSVSSGCYLDPSPMKGNIGHRHLAPTSGTIVSSTSHYDPRCASPWTDSTTSPIPSSDFLNPTPTKRTSGEEELHSVFDSDMGAALTPASLCDPSPSPRACLTSSSGPDQQATHADRASNLPSGSKRPCRSRPGSRKRCSENKDYGTYRCDYEGCTYDRLFSRKGVLKRHIQTQHLNPGGFKCPQCDHASSRKENMKAHRQAVHKERFL</sequence>
<dbReference type="GO" id="GO:0008270">
    <property type="term" value="F:zinc ion binding"/>
    <property type="evidence" value="ECO:0007669"/>
    <property type="project" value="UniProtKB-KW"/>
</dbReference>
<feature type="compositionally biased region" description="Low complexity" evidence="2">
    <location>
        <begin position="121"/>
        <end position="134"/>
    </location>
</feature>
<keyword evidence="1" id="KW-0479">Metal-binding</keyword>
<reference evidence="4" key="1">
    <citation type="submission" date="2022-12" db="EMBL/GenBank/DDBJ databases">
        <authorList>
            <person name="Petersen C."/>
        </authorList>
    </citation>
    <scope>NUCLEOTIDE SEQUENCE</scope>
    <source>
        <strain evidence="4">IBT 35673</strain>
    </source>
</reference>
<accession>A0A9W9UDU6</accession>
<evidence type="ECO:0000256" key="2">
    <source>
        <dbReference type="SAM" id="MobiDB-lite"/>
    </source>
</evidence>
<keyword evidence="1" id="KW-0863">Zinc-finger</keyword>
<dbReference type="InterPro" id="IPR013087">
    <property type="entry name" value="Znf_C2H2_type"/>
</dbReference>
<reference evidence="4" key="2">
    <citation type="journal article" date="2023" name="IMA Fungus">
        <title>Comparative genomic study of the Penicillium genus elucidates a diverse pangenome and 15 lateral gene transfer events.</title>
        <authorList>
            <person name="Petersen C."/>
            <person name="Sorensen T."/>
            <person name="Nielsen M.R."/>
            <person name="Sondergaard T.E."/>
            <person name="Sorensen J.L."/>
            <person name="Fitzpatrick D.A."/>
            <person name="Frisvad J.C."/>
            <person name="Nielsen K.L."/>
        </authorList>
    </citation>
    <scope>NUCLEOTIDE SEQUENCE</scope>
    <source>
        <strain evidence="4">IBT 35673</strain>
    </source>
</reference>
<name>A0A9W9UDU6_PENBR</name>
<evidence type="ECO:0000256" key="1">
    <source>
        <dbReference type="PROSITE-ProRule" id="PRU00042"/>
    </source>
</evidence>
<evidence type="ECO:0000259" key="3">
    <source>
        <dbReference type="PROSITE" id="PS50157"/>
    </source>
</evidence>
<organism evidence="4 5">
    <name type="scientific">Penicillium brevicompactum</name>
    <dbReference type="NCBI Taxonomy" id="5074"/>
    <lineage>
        <taxon>Eukaryota</taxon>
        <taxon>Fungi</taxon>
        <taxon>Dikarya</taxon>
        <taxon>Ascomycota</taxon>
        <taxon>Pezizomycotina</taxon>
        <taxon>Eurotiomycetes</taxon>
        <taxon>Eurotiomycetidae</taxon>
        <taxon>Eurotiales</taxon>
        <taxon>Aspergillaceae</taxon>
        <taxon>Penicillium</taxon>
    </lineage>
</organism>
<proteinExistence type="predicted"/>
<dbReference type="PROSITE" id="PS50157">
    <property type="entry name" value="ZINC_FINGER_C2H2_2"/>
    <property type="match status" value="1"/>
</dbReference>
<feature type="region of interest" description="Disordered" evidence="2">
    <location>
        <begin position="104"/>
        <end position="151"/>
    </location>
</feature>
<dbReference type="SMART" id="SM00355">
    <property type="entry name" value="ZnF_C2H2"/>
    <property type="match status" value="2"/>
</dbReference>